<dbReference type="HOGENOM" id="CLU_063529_1_1_1"/>
<keyword evidence="4" id="KW-1185">Reference proteome</keyword>
<gene>
    <name evidence="3 5" type="primary">rips-1</name>
    <name evidence="3" type="ORF">CELE_R08E5.3</name>
    <name evidence="5" type="ORF">R08E5.3</name>
</gene>
<dbReference type="RefSeq" id="NP_504045.1">
    <property type="nucleotide sequence ID" value="NM_071644.8"/>
</dbReference>
<dbReference type="Gene3D" id="3.40.50.150">
    <property type="entry name" value="Vaccinia Virus protein VP39"/>
    <property type="match status" value="1"/>
</dbReference>
<accession>O01593</accession>
<sequence length="365" mass="40389">MSQQQTCSTSMKEKLFNLAVSNVISNAINIGNRLNLFKTLADISSEKGPVLPEQLAEAAGCKERYIREWCNCMACGQIIEVNEEEKFWIAAENVQELSNSSFEAVMNGMMATLLEPLDELIDCFRKDGPLGLEYAQFTKFQYFMGTMSQALHEKHVVADMLPDIGNGVVEKLEAGGVRVLDVGCGGGFHSSLLAEQYPKSHFVGLDIGEDAIRQAKQRKTKSGAAFNNLEFIECDAGKMPEIWTDSFDLVLIFDACHDQRRPDLCVQEIHRVLKPSGMFAMVEVLGSSNVYTDKAAMGPLAAMMYGCSMFHCLPVGSNCPDALCYGAMWGQKRATDLLKKCGFPDVKVIDTPYFPINVMYCAQKN</sequence>
<dbReference type="InterPro" id="IPR029063">
    <property type="entry name" value="SAM-dependent_MTases_sf"/>
</dbReference>
<keyword evidence="3" id="KW-0808">Transferase</keyword>
<dbReference type="EMBL" id="BX284605">
    <property type="protein sequence ID" value="CCD73279.1"/>
    <property type="molecule type" value="Genomic_DNA"/>
</dbReference>
<dbReference type="PANTHER" id="PTHR45581:SF2">
    <property type="entry name" value="METHYLTRANSFERASE DOMAIN-CONTAINING PROTEIN"/>
    <property type="match status" value="1"/>
</dbReference>
<dbReference type="PANTHER" id="PTHR45581">
    <property type="entry name" value="PROTEIN CBG10435"/>
    <property type="match status" value="1"/>
</dbReference>
<evidence type="ECO:0000313" key="4">
    <source>
        <dbReference type="Proteomes" id="UP000001940"/>
    </source>
</evidence>
<dbReference type="AlphaFoldDB" id="O01593"/>
<evidence type="ECO:0000259" key="1">
    <source>
        <dbReference type="Pfam" id="PF13847"/>
    </source>
</evidence>
<feature type="domain" description="S-adenosylmethionine-dependent methyltransferase Rv2258c-like winged HTH" evidence="2">
    <location>
        <begin position="27"/>
        <end position="88"/>
    </location>
</feature>
<dbReference type="GO" id="GO:0032259">
    <property type="term" value="P:methylation"/>
    <property type="evidence" value="ECO:0007669"/>
    <property type="project" value="UniProtKB-KW"/>
</dbReference>
<dbReference type="PaxDb" id="6239-R08E5.3"/>
<dbReference type="GO" id="GO:0008168">
    <property type="term" value="F:methyltransferase activity"/>
    <property type="evidence" value="ECO:0007669"/>
    <property type="project" value="UniProtKB-KW"/>
</dbReference>
<dbReference type="UCSC" id="R08E5.3">
    <property type="organism name" value="c. elegans"/>
</dbReference>
<dbReference type="InterPro" id="IPR036388">
    <property type="entry name" value="WH-like_DNA-bd_sf"/>
</dbReference>
<name>O01593_CAEEL</name>
<dbReference type="SMR" id="O01593"/>
<dbReference type="PIR" id="D89009">
    <property type="entry name" value="D89009"/>
</dbReference>
<dbReference type="SUPFAM" id="SSF53335">
    <property type="entry name" value="S-adenosyl-L-methionine-dependent methyltransferases"/>
    <property type="match status" value="1"/>
</dbReference>
<dbReference type="Gene3D" id="1.10.10.10">
    <property type="entry name" value="Winged helix-like DNA-binding domain superfamily/Winged helix DNA-binding domain"/>
    <property type="match status" value="1"/>
</dbReference>
<keyword evidence="3" id="KW-0489">Methyltransferase</keyword>
<protein>
    <submittedName>
        <fullName evidence="3">Methyltransferase domain-containing protein</fullName>
    </submittedName>
</protein>
<dbReference type="GeneID" id="178795"/>
<dbReference type="Pfam" id="PF21320">
    <property type="entry name" value="WHD_Rv2258c"/>
    <property type="match status" value="1"/>
</dbReference>
<evidence type="ECO:0007829" key="6">
    <source>
        <dbReference type="PeptideAtlas" id="O01593"/>
    </source>
</evidence>
<dbReference type="KEGG" id="cel:CELE_R08E5.3"/>
<reference evidence="3 4" key="1">
    <citation type="journal article" date="1998" name="Science">
        <title>Genome sequence of the nematode C. elegans: a platform for investigating biology.</title>
        <authorList>
            <consortium name="The C. elegans sequencing consortium"/>
            <person name="Sulson J.E."/>
            <person name="Waterston R."/>
        </authorList>
    </citation>
    <scope>NUCLEOTIDE SEQUENCE [LARGE SCALE GENOMIC DNA]</scope>
    <source>
        <strain evidence="3 4">Bristol N2</strain>
    </source>
</reference>
<dbReference type="PhylomeDB" id="O01593"/>
<evidence type="ECO:0000313" key="5">
    <source>
        <dbReference type="WormBase" id="R08E5.3"/>
    </source>
</evidence>
<dbReference type="Bgee" id="WBGene00019963">
    <property type="expression patterns" value="Expressed in intestine and 4 other cell types or tissues"/>
</dbReference>
<dbReference type="InterPro" id="IPR048711">
    <property type="entry name" value="WHD_Rv2258c"/>
</dbReference>
<dbReference type="WormBase" id="R08E5.3">
    <property type="protein sequence ID" value="CE12576"/>
    <property type="gene ID" value="WBGene00019963"/>
    <property type="gene designation" value="rips-1"/>
</dbReference>
<dbReference type="FunCoup" id="O01593">
    <property type="interactions" value="3"/>
</dbReference>
<dbReference type="InterPro" id="IPR025714">
    <property type="entry name" value="Methyltranfer_dom"/>
</dbReference>
<dbReference type="eggNOG" id="KOG1269">
    <property type="taxonomic scope" value="Eukaryota"/>
</dbReference>
<dbReference type="Proteomes" id="UP000001940">
    <property type="component" value="Chromosome V"/>
</dbReference>
<proteinExistence type="evidence at protein level"/>
<dbReference type="STRING" id="6239.R08E5.3.1"/>
<evidence type="ECO:0000259" key="2">
    <source>
        <dbReference type="Pfam" id="PF21320"/>
    </source>
</evidence>
<dbReference type="CDD" id="cd02440">
    <property type="entry name" value="AdoMet_MTases"/>
    <property type="match status" value="1"/>
</dbReference>
<dbReference type="Pfam" id="PF13847">
    <property type="entry name" value="Methyltransf_31"/>
    <property type="match status" value="1"/>
</dbReference>
<organism evidence="3 4">
    <name type="scientific">Caenorhabditis elegans</name>
    <dbReference type="NCBI Taxonomy" id="6239"/>
    <lineage>
        <taxon>Eukaryota</taxon>
        <taxon>Metazoa</taxon>
        <taxon>Ecdysozoa</taxon>
        <taxon>Nematoda</taxon>
        <taxon>Chromadorea</taxon>
        <taxon>Rhabditida</taxon>
        <taxon>Rhabditina</taxon>
        <taxon>Rhabditomorpha</taxon>
        <taxon>Rhabditoidea</taxon>
        <taxon>Rhabditidae</taxon>
        <taxon>Peloderinae</taxon>
        <taxon>Caenorhabditis</taxon>
    </lineage>
</organism>
<dbReference type="AGR" id="WB:WBGene00019963"/>
<dbReference type="OrthoDB" id="506498at2759"/>
<evidence type="ECO:0000313" key="3">
    <source>
        <dbReference type="EMBL" id="CCD73279.1"/>
    </source>
</evidence>
<keyword evidence="6" id="KW-1267">Proteomics identification</keyword>
<dbReference type="PeptideAtlas" id="O01593"/>
<dbReference type="OMA" id="FVGFDYH"/>
<dbReference type="InParanoid" id="O01593"/>
<feature type="domain" description="Methyltransferase" evidence="1">
    <location>
        <begin position="176"/>
        <end position="292"/>
    </location>
</feature>
<dbReference type="CTD" id="178795"/>